<gene>
    <name evidence="4" type="ORF">SEMRO_883_G215460.1</name>
</gene>
<reference evidence="4" key="1">
    <citation type="submission" date="2020-06" db="EMBL/GenBank/DDBJ databases">
        <authorList>
            <consortium name="Plant Systems Biology data submission"/>
        </authorList>
    </citation>
    <scope>NUCLEOTIDE SEQUENCE</scope>
    <source>
        <strain evidence="4">D6</strain>
    </source>
</reference>
<evidence type="ECO:0000313" key="4">
    <source>
        <dbReference type="EMBL" id="CAB9517823.1"/>
    </source>
</evidence>
<protein>
    <submittedName>
        <fullName evidence="4">NADH-dependent flavin oxidoreductase nadA</fullName>
    </submittedName>
</protein>
<dbReference type="EMBL" id="CAICTM010000882">
    <property type="protein sequence ID" value="CAB9517823.1"/>
    <property type="molecule type" value="Genomic_DNA"/>
</dbReference>
<dbReference type="OrthoDB" id="432686at2759"/>
<dbReference type="AlphaFoldDB" id="A0A9N8HJT0"/>
<dbReference type="GO" id="GO:0010181">
    <property type="term" value="F:FMN binding"/>
    <property type="evidence" value="ECO:0007669"/>
    <property type="project" value="InterPro"/>
</dbReference>
<evidence type="ECO:0000313" key="5">
    <source>
        <dbReference type="Proteomes" id="UP001153069"/>
    </source>
</evidence>
<dbReference type="InterPro" id="IPR051799">
    <property type="entry name" value="NADH_flavin_oxidoreductase"/>
</dbReference>
<sequence>MTATPSISDSLELPISKRCISNRLLKAALTETLADPNTCQPNERHFTLYETWSQGGCSMILTGNVMVDREHRESPRNVVLDGDSDLADFQHWANAIHSHSDGYNSKPLAIMQISHPGRQCPLACTRREITPVSSSSAQQARLVLPGILGAICGKCLIRPARALGRQELPSIVQKYATTANLAEKAGWDGVQIHAAHGYLLSQFLSPSANHRTDEYGGKKGRKKLLLEVIAAVREATSPSFVVGIKINTKDRAAEGSERETECLHLIQDLCDLQQLDFIELSGGNYEDAIFITATDDAAATTTGIFGSFAERLQAQLQVTEATPKFVLTGGFRTKAGMQQALQQNLCNMIGLGRPVITNPRFSKDILDGNYVDDDDDPVSSTLRAPVFQEILNAALNSLWYQRQLHRLSIGLSPNPKLSYIYTLVVSFWVAYIWDFKFQGHAAYKQNKKANGSTENKQEN</sequence>
<evidence type="ECO:0000259" key="3">
    <source>
        <dbReference type="Pfam" id="PF00724"/>
    </source>
</evidence>
<dbReference type="PANTHER" id="PTHR43656">
    <property type="entry name" value="BINDING OXIDOREDUCTASE, PUTATIVE (AFU_ORTHOLOGUE AFUA_2G08260)-RELATED"/>
    <property type="match status" value="1"/>
</dbReference>
<keyword evidence="5" id="KW-1185">Reference proteome</keyword>
<dbReference type="Pfam" id="PF00724">
    <property type="entry name" value="Oxidored_FMN"/>
    <property type="match status" value="1"/>
</dbReference>
<keyword evidence="2" id="KW-0560">Oxidoreductase</keyword>
<dbReference type="Gene3D" id="3.20.20.70">
    <property type="entry name" value="Aldolase class I"/>
    <property type="match status" value="1"/>
</dbReference>
<feature type="domain" description="NADH:flavin oxidoreductase/NADH oxidase N-terminal" evidence="3">
    <location>
        <begin position="17"/>
        <end position="365"/>
    </location>
</feature>
<keyword evidence="1" id="KW-0285">Flavoprotein</keyword>
<organism evidence="4 5">
    <name type="scientific">Seminavis robusta</name>
    <dbReference type="NCBI Taxonomy" id="568900"/>
    <lineage>
        <taxon>Eukaryota</taxon>
        <taxon>Sar</taxon>
        <taxon>Stramenopiles</taxon>
        <taxon>Ochrophyta</taxon>
        <taxon>Bacillariophyta</taxon>
        <taxon>Bacillariophyceae</taxon>
        <taxon>Bacillariophycidae</taxon>
        <taxon>Naviculales</taxon>
        <taxon>Naviculaceae</taxon>
        <taxon>Seminavis</taxon>
    </lineage>
</organism>
<dbReference type="GO" id="GO:0016491">
    <property type="term" value="F:oxidoreductase activity"/>
    <property type="evidence" value="ECO:0007669"/>
    <property type="project" value="UniProtKB-KW"/>
</dbReference>
<accession>A0A9N8HJT0</accession>
<evidence type="ECO:0000256" key="1">
    <source>
        <dbReference type="ARBA" id="ARBA00022630"/>
    </source>
</evidence>
<dbReference type="PANTHER" id="PTHR43656:SF2">
    <property type="entry name" value="BINDING OXIDOREDUCTASE, PUTATIVE (AFU_ORTHOLOGUE AFUA_2G08260)-RELATED"/>
    <property type="match status" value="1"/>
</dbReference>
<comment type="caution">
    <text evidence="4">The sequence shown here is derived from an EMBL/GenBank/DDBJ whole genome shotgun (WGS) entry which is preliminary data.</text>
</comment>
<evidence type="ECO:0000256" key="2">
    <source>
        <dbReference type="ARBA" id="ARBA00023002"/>
    </source>
</evidence>
<dbReference type="InterPro" id="IPR013785">
    <property type="entry name" value="Aldolase_TIM"/>
</dbReference>
<dbReference type="Proteomes" id="UP001153069">
    <property type="component" value="Unassembled WGS sequence"/>
</dbReference>
<proteinExistence type="predicted"/>
<dbReference type="SUPFAM" id="SSF51395">
    <property type="entry name" value="FMN-linked oxidoreductases"/>
    <property type="match status" value="1"/>
</dbReference>
<dbReference type="InterPro" id="IPR001155">
    <property type="entry name" value="OxRdtase_FMN_N"/>
</dbReference>
<name>A0A9N8HJT0_9STRA</name>